<dbReference type="PANTHER" id="PTHR11920">
    <property type="entry name" value="GUANYLYL CYCLASE"/>
    <property type="match status" value="1"/>
</dbReference>
<sequence>MVHLGIRDETSQLSLNIMGPDEICDGSQGLLKFISQAYQDGTGQMIASLEPHLCATAGTFCHLNQRQLISWTCSKDPGIMSLKPTNSDVIIAVHKMIQYFQWKTVGFAKSRHDRSPFCEDLGAHLAQDQIKSNNNFSVMILGNFEDLDQNQFAMITKDLDGLFICISYGYGLTHNLSDKTELRARSTGGSGRGPRGSHSYNRRYPFPLVLLPEWPLPIEIFSLEHPTLALISNPHPFPSSSSSFDFEPKISEFVEFREGKSAPHKLMETLLAQMILKSVKIGLELERSQSDPPTTTTTITSTTNPRSHHDNNPNHHQQQQQQHQQETHHAMPFLFTIVQYDDGRWHPIINLGNGDKVNSPRVSQKEEGNDIEEDYIFTWIQIFIAVVVTTVIISSIVAVTFYARGRVQASLYSGSTSRRKFSRRHRSQGPYKIILTSNDVIFGPGLATNETTTSNKKHSRSPFGHNGGHRGPEEMKPDLLKGSIGTLRKNPSSANIKAEPIILSENQGRYKGDVVHMKRLAIPPETFEVRIKAMTVLESLHGLRHENLAAMLGCLTEPRPAIVWEFCSRGSLHDIIKQCDIKLDWAFKLSLLTDLVRGMRYLHSSLVRVHGFLSSFNCVIDARWVLKITDYGLPALYHTQGLSAPSKSAKDLLWTAPELLRDEIARNQGTHAGDVYSFAIIMQEVLVRGEPYCMLTLTPEEILEKVKRPPPLIRPSVSKGAAPPEAINIMRQCWAELPDMRPDFMVIHDLFKTLNHGRKANIVDTMFQMLEKYSNNLEELIRERTEQLDLEKKKTEQLLNRMLPSTVAEKLKLGLPVDPEEFSEVTIYFSDIVGFTTISAYSTPFEVVDLLNDLYTCFDATINDYNVYKVETIGDAYMVVGGAPVWSHDHSDQIATMALDLLHQSGKFWIRHLPYTPLRLRIGLHTGPCCAGVVGLTMPRYCLFGDTVNTASRMESTGSAWRIHISGETKAKLDQHGGYIIQYRGMTNIKGKGQMPTYWLLGKEGFDKELPTPPGLEESHGLDEKAILFGRTGKMPGDEPEPKVKKPLTTPSNSLDLNVSGARLEPKPTPSYALLTGESLRSLSPAEQVAHQLLNGRPTAKGLRRQFSLDQGGNSHAPLSRSAFRKAPSLEEGTEIISSPAEKLSGLLTGSNSEANVKSCLSTTFDFPSADNNSDAINKLKASPRPLKPLTITKGALSIVEESPVMTRKQETIKTSVSNL</sequence>
<dbReference type="PROSITE" id="PS50011">
    <property type="entry name" value="PROTEIN_KINASE_DOM"/>
    <property type="match status" value="1"/>
</dbReference>
<dbReference type="PANTHER" id="PTHR11920:SF462">
    <property type="entry name" value="GUANYLATE CYCLASE"/>
    <property type="match status" value="1"/>
</dbReference>
<feature type="coiled-coil region" evidence="7">
    <location>
        <begin position="763"/>
        <end position="794"/>
    </location>
</feature>
<dbReference type="Pfam" id="PF07714">
    <property type="entry name" value="PK_Tyr_Ser-Thr"/>
    <property type="match status" value="1"/>
</dbReference>
<dbReference type="Proteomes" id="UP000708208">
    <property type="component" value="Unassembled WGS sequence"/>
</dbReference>
<dbReference type="GO" id="GO:0005886">
    <property type="term" value="C:plasma membrane"/>
    <property type="evidence" value="ECO:0007669"/>
    <property type="project" value="TreeGrafter"/>
</dbReference>
<evidence type="ECO:0000256" key="8">
    <source>
        <dbReference type="SAM" id="MobiDB-lite"/>
    </source>
</evidence>
<dbReference type="InterPro" id="IPR000719">
    <property type="entry name" value="Prot_kinase_dom"/>
</dbReference>
<dbReference type="InterPro" id="IPR050401">
    <property type="entry name" value="Cyclic_nucleotide_synthase"/>
</dbReference>
<proteinExistence type="inferred from homology"/>
<evidence type="ECO:0000256" key="3">
    <source>
        <dbReference type="ARBA" id="ARBA00023180"/>
    </source>
</evidence>
<keyword evidence="2" id="KW-0547">Nucleotide-binding</keyword>
<evidence type="ECO:0000256" key="6">
    <source>
        <dbReference type="RuleBase" id="RU003431"/>
    </source>
</evidence>
<dbReference type="FunFam" id="3.30.70.1230:FF:000039">
    <property type="entry name" value="Guanylate cyclase"/>
    <property type="match status" value="1"/>
</dbReference>
<comment type="caution">
    <text evidence="11">The sequence shown here is derived from an EMBL/GenBank/DDBJ whole genome shotgun (WGS) entry which is preliminary data.</text>
</comment>
<dbReference type="InterPro" id="IPR018297">
    <property type="entry name" value="A/G_cyclase_CS"/>
</dbReference>
<dbReference type="FunFam" id="1.10.510.10:FF:000801">
    <property type="entry name" value="Guanylate cyclase"/>
    <property type="match status" value="1"/>
</dbReference>
<feature type="domain" description="Guanylate cyclase" evidence="10">
    <location>
        <begin position="826"/>
        <end position="955"/>
    </location>
</feature>
<keyword evidence="12" id="KW-1185">Reference proteome</keyword>
<dbReference type="GO" id="GO:0005524">
    <property type="term" value="F:ATP binding"/>
    <property type="evidence" value="ECO:0007669"/>
    <property type="project" value="InterPro"/>
</dbReference>
<dbReference type="GO" id="GO:0004672">
    <property type="term" value="F:protein kinase activity"/>
    <property type="evidence" value="ECO:0007669"/>
    <property type="project" value="InterPro"/>
</dbReference>
<gene>
    <name evidence="11" type="ORF">AFUS01_LOCUS24094</name>
</gene>
<dbReference type="GO" id="GO:0007168">
    <property type="term" value="P:receptor guanylyl cyclase signaling pathway"/>
    <property type="evidence" value="ECO:0007669"/>
    <property type="project" value="TreeGrafter"/>
</dbReference>
<comment type="similarity">
    <text evidence="5">Belongs to the adenylyl cyclase class-4/guanylyl cyclase family.</text>
</comment>
<dbReference type="GO" id="GO:0004383">
    <property type="term" value="F:guanylate cyclase activity"/>
    <property type="evidence" value="ECO:0007669"/>
    <property type="project" value="UniProtKB-EC"/>
</dbReference>
<feature type="compositionally biased region" description="Low complexity" evidence="8">
    <location>
        <begin position="315"/>
        <end position="324"/>
    </location>
</feature>
<dbReference type="InterPro" id="IPR001245">
    <property type="entry name" value="Ser-Thr/Tyr_kinase_cat_dom"/>
</dbReference>
<dbReference type="InterPro" id="IPR001054">
    <property type="entry name" value="A/G_cyclase"/>
</dbReference>
<keyword evidence="7" id="KW-0175">Coiled coil</keyword>
<evidence type="ECO:0000256" key="7">
    <source>
        <dbReference type="SAM" id="Coils"/>
    </source>
</evidence>
<dbReference type="EMBL" id="CAJVCH010297294">
    <property type="protein sequence ID" value="CAG7785472.1"/>
    <property type="molecule type" value="Genomic_DNA"/>
</dbReference>
<dbReference type="GO" id="GO:0004016">
    <property type="term" value="F:adenylate cyclase activity"/>
    <property type="evidence" value="ECO:0007669"/>
    <property type="project" value="TreeGrafter"/>
</dbReference>
<name>A0A8J2P913_9HEXA</name>
<keyword evidence="4 5" id="KW-0456">Lyase</keyword>
<feature type="region of interest" description="Disordered" evidence="8">
    <location>
        <begin position="446"/>
        <end position="479"/>
    </location>
</feature>
<protein>
    <recommendedName>
        <fullName evidence="6">Guanylate cyclase</fullName>
        <ecNumber evidence="6">4.6.1.2</ecNumber>
    </recommendedName>
</protein>
<dbReference type="GO" id="GO:0035556">
    <property type="term" value="P:intracellular signal transduction"/>
    <property type="evidence" value="ECO:0007669"/>
    <property type="project" value="InterPro"/>
</dbReference>
<keyword evidence="6" id="KW-0141">cGMP biosynthesis</keyword>
<evidence type="ECO:0000256" key="4">
    <source>
        <dbReference type="ARBA" id="ARBA00023239"/>
    </source>
</evidence>
<evidence type="ECO:0000313" key="12">
    <source>
        <dbReference type="Proteomes" id="UP000708208"/>
    </source>
</evidence>
<evidence type="ECO:0000256" key="5">
    <source>
        <dbReference type="RuleBase" id="RU000405"/>
    </source>
</evidence>
<evidence type="ECO:0000256" key="2">
    <source>
        <dbReference type="ARBA" id="ARBA00022741"/>
    </source>
</evidence>
<reference evidence="11" key="1">
    <citation type="submission" date="2021-06" db="EMBL/GenBank/DDBJ databases">
        <authorList>
            <person name="Hodson N. C."/>
            <person name="Mongue J. A."/>
            <person name="Jaron S. K."/>
        </authorList>
    </citation>
    <scope>NUCLEOTIDE SEQUENCE</scope>
</reference>
<keyword evidence="3" id="KW-0325">Glycoprotein</keyword>
<comment type="catalytic activity">
    <reaction evidence="1 6">
        <text>GTP = 3',5'-cyclic GMP + diphosphate</text>
        <dbReference type="Rhea" id="RHEA:13665"/>
        <dbReference type="ChEBI" id="CHEBI:33019"/>
        <dbReference type="ChEBI" id="CHEBI:37565"/>
        <dbReference type="ChEBI" id="CHEBI:57746"/>
        <dbReference type="EC" id="4.6.1.2"/>
    </reaction>
</comment>
<feature type="compositionally biased region" description="Low complexity" evidence="8">
    <location>
        <begin position="294"/>
        <end position="303"/>
    </location>
</feature>
<dbReference type="AlphaFoldDB" id="A0A8J2P913"/>
<dbReference type="GO" id="GO:0001653">
    <property type="term" value="F:peptide receptor activity"/>
    <property type="evidence" value="ECO:0007669"/>
    <property type="project" value="TreeGrafter"/>
</dbReference>
<dbReference type="SMART" id="SM00044">
    <property type="entry name" value="CYCc"/>
    <property type="match status" value="1"/>
</dbReference>
<evidence type="ECO:0000313" key="11">
    <source>
        <dbReference type="EMBL" id="CAG7785472.1"/>
    </source>
</evidence>
<dbReference type="PROSITE" id="PS50125">
    <property type="entry name" value="GUANYLATE_CYCLASE_2"/>
    <property type="match status" value="1"/>
</dbReference>
<accession>A0A8J2P913</accession>
<evidence type="ECO:0000256" key="1">
    <source>
        <dbReference type="ARBA" id="ARBA00001436"/>
    </source>
</evidence>
<organism evidence="11 12">
    <name type="scientific">Allacma fusca</name>
    <dbReference type="NCBI Taxonomy" id="39272"/>
    <lineage>
        <taxon>Eukaryota</taxon>
        <taxon>Metazoa</taxon>
        <taxon>Ecdysozoa</taxon>
        <taxon>Arthropoda</taxon>
        <taxon>Hexapoda</taxon>
        <taxon>Collembola</taxon>
        <taxon>Symphypleona</taxon>
        <taxon>Sminthuridae</taxon>
        <taxon>Allacma</taxon>
    </lineage>
</organism>
<evidence type="ECO:0000259" key="10">
    <source>
        <dbReference type="PROSITE" id="PS50125"/>
    </source>
</evidence>
<dbReference type="OrthoDB" id="1890790at2759"/>
<feature type="region of interest" description="Disordered" evidence="8">
    <location>
        <begin position="286"/>
        <end position="327"/>
    </location>
</feature>
<evidence type="ECO:0000259" key="9">
    <source>
        <dbReference type="PROSITE" id="PS50011"/>
    </source>
</evidence>
<feature type="compositionally biased region" description="Basic and acidic residues" evidence="8">
    <location>
        <begin position="470"/>
        <end position="479"/>
    </location>
</feature>
<feature type="domain" description="Protein kinase" evidence="9">
    <location>
        <begin position="473"/>
        <end position="751"/>
    </location>
</feature>
<dbReference type="Pfam" id="PF00211">
    <property type="entry name" value="Guanylate_cyc"/>
    <property type="match status" value="1"/>
</dbReference>
<dbReference type="CDD" id="cd07302">
    <property type="entry name" value="CHD"/>
    <property type="match status" value="1"/>
</dbReference>
<dbReference type="PROSITE" id="PS00452">
    <property type="entry name" value="GUANYLATE_CYCLASE_1"/>
    <property type="match status" value="1"/>
</dbReference>
<dbReference type="EC" id="4.6.1.2" evidence="6"/>
<feature type="region of interest" description="Disordered" evidence="8">
    <location>
        <begin position="1033"/>
        <end position="1063"/>
    </location>
</feature>